<comment type="caution">
    <text evidence="18">The sequence shown here is derived from an EMBL/GenBank/DDBJ whole genome shotgun (WGS) entry which is preliminary data.</text>
</comment>
<dbReference type="SMART" id="SM01051">
    <property type="entry name" value="CAMSAP_CKK"/>
    <property type="match status" value="1"/>
</dbReference>
<proteinExistence type="inferred from homology"/>
<keyword evidence="5" id="KW-0507">mRNA processing</keyword>
<comment type="subcellular location">
    <subcellularLocation>
        <location evidence="2">Cytoplasm</location>
        <location evidence="2">Cytoskeleton</location>
    </subcellularLocation>
    <subcellularLocation>
        <location evidence="1">Nucleus</location>
    </subcellularLocation>
</comment>
<dbReference type="InterPro" id="IPR038209">
    <property type="entry name" value="CKK_dom_sf"/>
</dbReference>
<dbReference type="PANTHER" id="PTHR21595">
    <property type="entry name" value="PATRONIN"/>
    <property type="match status" value="1"/>
</dbReference>
<dbReference type="GO" id="GO:0036449">
    <property type="term" value="C:microtubule minus-end"/>
    <property type="evidence" value="ECO:0007669"/>
    <property type="project" value="TreeGrafter"/>
</dbReference>
<dbReference type="Pfam" id="PF23233">
    <property type="entry name" value="HAT_Syf1_CNRKL1_N"/>
    <property type="match status" value="1"/>
</dbReference>
<evidence type="ECO:0000256" key="10">
    <source>
        <dbReference type="ARBA" id="ARBA00023187"/>
    </source>
</evidence>
<feature type="compositionally biased region" description="Basic and acidic residues" evidence="15">
    <location>
        <begin position="1344"/>
        <end position="1354"/>
    </location>
</feature>
<feature type="region of interest" description="Disordered" evidence="15">
    <location>
        <begin position="869"/>
        <end position="897"/>
    </location>
</feature>
<dbReference type="GO" id="GO:0007026">
    <property type="term" value="P:negative regulation of microtubule depolymerization"/>
    <property type="evidence" value="ECO:0007669"/>
    <property type="project" value="TreeGrafter"/>
</dbReference>
<feature type="compositionally biased region" description="Basic and acidic residues" evidence="15">
    <location>
        <begin position="1901"/>
        <end position="1959"/>
    </location>
</feature>
<feature type="region of interest" description="Disordered" evidence="15">
    <location>
        <begin position="1648"/>
        <end position="1978"/>
    </location>
</feature>
<evidence type="ECO:0000256" key="11">
    <source>
        <dbReference type="ARBA" id="ARBA00023212"/>
    </source>
</evidence>
<comment type="similarity">
    <text evidence="14">Belongs to the CAMSAP1 family.</text>
</comment>
<feature type="non-terminal residue" evidence="18">
    <location>
        <position position="2245"/>
    </location>
</feature>
<dbReference type="SUPFAM" id="SSF47576">
    <property type="entry name" value="Calponin-homology domain, CH-domain"/>
    <property type="match status" value="1"/>
</dbReference>
<keyword evidence="12" id="KW-0539">Nucleus</keyword>
<dbReference type="InterPro" id="IPR032940">
    <property type="entry name" value="CAMSAP"/>
</dbReference>
<gene>
    <name evidence="18" type="ORF">P4O66_018906</name>
</gene>
<dbReference type="SUPFAM" id="SSF50346">
    <property type="entry name" value="PRC-barrel domain"/>
    <property type="match status" value="1"/>
</dbReference>
<dbReference type="InterPro" id="IPR011033">
    <property type="entry name" value="PRC_barrel-like_sf"/>
</dbReference>
<dbReference type="InterPro" id="IPR055433">
    <property type="entry name" value="HAT_Syf1-like_N"/>
</dbReference>
<feature type="region of interest" description="Disordered" evidence="15">
    <location>
        <begin position="1166"/>
        <end position="1196"/>
    </location>
</feature>
<dbReference type="InterPro" id="IPR019734">
    <property type="entry name" value="TPR_rpt"/>
</dbReference>
<dbReference type="Pfam" id="PF25532">
    <property type="entry name" value="CH_CAMSAP2_N"/>
    <property type="match status" value="1"/>
</dbReference>
<name>A0AAD9DK70_9TELE</name>
<dbReference type="Pfam" id="PF11971">
    <property type="entry name" value="CAMSAP_CH"/>
    <property type="match status" value="1"/>
</dbReference>
<dbReference type="SUPFAM" id="SSF48452">
    <property type="entry name" value="TPR-like"/>
    <property type="match status" value="6"/>
</dbReference>
<feature type="compositionally biased region" description="Polar residues" evidence="15">
    <location>
        <begin position="1648"/>
        <end position="1683"/>
    </location>
</feature>
<evidence type="ECO:0000256" key="7">
    <source>
        <dbReference type="ARBA" id="ARBA00022728"/>
    </source>
</evidence>
<feature type="compositionally biased region" description="Polar residues" evidence="15">
    <location>
        <begin position="1499"/>
        <end position="1508"/>
    </location>
</feature>
<feature type="compositionally biased region" description="Acidic residues" evidence="15">
    <location>
        <begin position="875"/>
        <end position="894"/>
    </location>
</feature>
<dbReference type="FunFam" id="1.25.40.10:FF:001536">
    <property type="entry name" value="SYF pre-mRNA splicing factor homolog"/>
    <property type="match status" value="1"/>
</dbReference>
<dbReference type="GO" id="GO:0031122">
    <property type="term" value="P:cytoplasmic microtubule organization"/>
    <property type="evidence" value="ECO:0007669"/>
    <property type="project" value="TreeGrafter"/>
</dbReference>
<keyword evidence="13" id="KW-0802">TPR repeat</keyword>
<dbReference type="FunFam" id="1.25.40.10:FF:000220">
    <property type="entry name" value="Pre-mRNA-splicing factor SYF1"/>
    <property type="match status" value="1"/>
</dbReference>
<feature type="compositionally biased region" description="Low complexity" evidence="15">
    <location>
        <begin position="1781"/>
        <end position="1791"/>
    </location>
</feature>
<dbReference type="GO" id="GO:0030507">
    <property type="term" value="F:spectrin binding"/>
    <property type="evidence" value="ECO:0007669"/>
    <property type="project" value="InterPro"/>
</dbReference>
<dbReference type="InterPro" id="IPR011990">
    <property type="entry name" value="TPR-like_helical_dom_sf"/>
</dbReference>
<feature type="compositionally biased region" description="Polar residues" evidence="15">
    <location>
        <begin position="1479"/>
        <end position="1488"/>
    </location>
</feature>
<keyword evidence="11" id="KW-0206">Cytoskeleton</keyword>
<dbReference type="Gene3D" id="3.10.20.360">
    <property type="entry name" value="CKK domain"/>
    <property type="match status" value="1"/>
</dbReference>
<dbReference type="FunFam" id="1.25.40.430:FF:000006">
    <property type="entry name" value="Pre-mRNA-splicing factor SYF1"/>
    <property type="match status" value="1"/>
</dbReference>
<keyword evidence="8" id="KW-0677">Repeat</keyword>
<dbReference type="Pfam" id="PF17095">
    <property type="entry name" value="CAMSAP_CC1"/>
    <property type="match status" value="1"/>
</dbReference>
<evidence type="ECO:0000313" key="19">
    <source>
        <dbReference type="Proteomes" id="UP001239994"/>
    </source>
</evidence>
<dbReference type="Pfam" id="PF08683">
    <property type="entry name" value="CAMSAP_CKK"/>
    <property type="match status" value="1"/>
</dbReference>
<feature type="region of interest" description="Disordered" evidence="15">
    <location>
        <begin position="1344"/>
        <end position="1512"/>
    </location>
</feature>
<evidence type="ECO:0000256" key="2">
    <source>
        <dbReference type="ARBA" id="ARBA00004245"/>
    </source>
</evidence>
<dbReference type="InterPro" id="IPR022613">
    <property type="entry name" value="CH_CAMSAP_2"/>
</dbReference>
<dbReference type="SMART" id="SM00386">
    <property type="entry name" value="HAT"/>
    <property type="match status" value="11"/>
</dbReference>
<dbReference type="EMBL" id="JAROKS010000026">
    <property type="protein sequence ID" value="KAK1785550.1"/>
    <property type="molecule type" value="Genomic_DNA"/>
</dbReference>
<dbReference type="FunFam" id="3.10.20.360:FF:000001">
    <property type="entry name" value="Calmodulin-regulated spectrin-associated protein 3 isoform 2"/>
    <property type="match status" value="1"/>
</dbReference>
<evidence type="ECO:0000256" key="1">
    <source>
        <dbReference type="ARBA" id="ARBA00004123"/>
    </source>
</evidence>
<keyword evidence="9" id="KW-0175">Coiled coil</keyword>
<dbReference type="InterPro" id="IPR058042">
    <property type="entry name" value="CAMSAP_N"/>
</dbReference>
<evidence type="ECO:0000313" key="18">
    <source>
        <dbReference type="EMBL" id="KAK1785550.1"/>
    </source>
</evidence>
<dbReference type="PROSITE" id="PS51508">
    <property type="entry name" value="CKK"/>
    <property type="match status" value="1"/>
</dbReference>
<dbReference type="SMART" id="SM00028">
    <property type="entry name" value="TPR"/>
    <property type="match status" value="3"/>
</dbReference>
<organism evidence="18 19">
    <name type="scientific">Electrophorus voltai</name>
    <dbReference type="NCBI Taxonomy" id="2609070"/>
    <lineage>
        <taxon>Eukaryota</taxon>
        <taxon>Metazoa</taxon>
        <taxon>Chordata</taxon>
        <taxon>Craniata</taxon>
        <taxon>Vertebrata</taxon>
        <taxon>Euteleostomi</taxon>
        <taxon>Actinopterygii</taxon>
        <taxon>Neopterygii</taxon>
        <taxon>Teleostei</taxon>
        <taxon>Ostariophysi</taxon>
        <taxon>Gymnotiformes</taxon>
        <taxon>Gymnotoidei</taxon>
        <taxon>Gymnotidae</taxon>
        <taxon>Electrophorus</taxon>
    </lineage>
</organism>
<keyword evidence="6 14" id="KW-0493">Microtubule</keyword>
<feature type="compositionally biased region" description="Low complexity" evidence="15">
    <location>
        <begin position="1696"/>
        <end position="1714"/>
    </location>
</feature>
<dbReference type="PANTHER" id="PTHR21595:SF2">
    <property type="entry name" value="CALMODULIN-REGULATED SPECTRIN-ASSOCIATED PROTEIN 3"/>
    <property type="match status" value="1"/>
</dbReference>
<feature type="repeat" description="TPR" evidence="13">
    <location>
        <begin position="449"/>
        <end position="482"/>
    </location>
</feature>
<evidence type="ECO:0000256" key="4">
    <source>
        <dbReference type="ARBA" id="ARBA00022490"/>
    </source>
</evidence>
<feature type="compositionally biased region" description="Basic and acidic residues" evidence="15">
    <location>
        <begin position="1573"/>
        <end position="1598"/>
    </location>
</feature>
<protein>
    <submittedName>
        <fullName evidence="18">Uncharacterized protein</fullName>
    </submittedName>
</protein>
<feature type="compositionally biased region" description="Basic and acidic residues" evidence="15">
    <location>
        <begin position="1393"/>
        <end position="1421"/>
    </location>
</feature>
<dbReference type="InterPro" id="IPR003107">
    <property type="entry name" value="HAT"/>
</dbReference>
<dbReference type="Proteomes" id="UP001239994">
    <property type="component" value="Unassembled WGS sequence"/>
</dbReference>
<accession>A0AAD9DK70</accession>
<evidence type="ECO:0000259" key="16">
    <source>
        <dbReference type="PROSITE" id="PS50021"/>
    </source>
</evidence>
<evidence type="ECO:0000259" key="17">
    <source>
        <dbReference type="PROSITE" id="PS51508"/>
    </source>
</evidence>
<comment type="similarity">
    <text evidence="3">Belongs to the crooked-neck family.</text>
</comment>
<feature type="domain" description="CKK" evidence="17">
    <location>
        <begin position="2106"/>
        <end position="2240"/>
    </location>
</feature>
<reference evidence="18" key="1">
    <citation type="submission" date="2023-03" db="EMBL/GenBank/DDBJ databases">
        <title>Electrophorus voltai genome.</title>
        <authorList>
            <person name="Bian C."/>
        </authorList>
    </citation>
    <scope>NUCLEOTIDE SEQUENCE</scope>
    <source>
        <strain evidence="18">CB-2022</strain>
        <tissue evidence="18">Muscle</tissue>
    </source>
</reference>
<evidence type="ECO:0000256" key="14">
    <source>
        <dbReference type="PROSITE-ProRule" id="PRU00841"/>
    </source>
</evidence>
<feature type="region of interest" description="Disordered" evidence="15">
    <location>
        <begin position="1544"/>
        <end position="1628"/>
    </location>
</feature>
<evidence type="ECO:0000256" key="12">
    <source>
        <dbReference type="ARBA" id="ARBA00023242"/>
    </source>
</evidence>
<comment type="domain">
    <text evidence="14">The CKK domain binds microtubules.</text>
</comment>
<dbReference type="Gene3D" id="1.25.40.10">
    <property type="entry name" value="Tetratricopeptide repeat domain"/>
    <property type="match status" value="3"/>
</dbReference>
<feature type="region of interest" description="Disordered" evidence="15">
    <location>
        <begin position="2056"/>
        <end position="2093"/>
    </location>
</feature>
<keyword evidence="10" id="KW-0508">mRNA splicing</keyword>
<dbReference type="GO" id="GO:0005516">
    <property type="term" value="F:calmodulin binding"/>
    <property type="evidence" value="ECO:0007669"/>
    <property type="project" value="InterPro"/>
</dbReference>
<feature type="compositionally biased region" description="Low complexity" evidence="15">
    <location>
        <begin position="2067"/>
        <end position="2077"/>
    </location>
</feature>
<dbReference type="PROSITE" id="PS50021">
    <property type="entry name" value="CH"/>
    <property type="match status" value="1"/>
</dbReference>
<keyword evidence="19" id="KW-1185">Reference proteome</keyword>
<evidence type="ECO:0000256" key="9">
    <source>
        <dbReference type="ARBA" id="ARBA00023054"/>
    </source>
</evidence>
<dbReference type="InterPro" id="IPR001715">
    <property type="entry name" value="CH_dom"/>
</dbReference>
<dbReference type="InterPro" id="IPR036872">
    <property type="entry name" value="CH_dom_sf"/>
</dbReference>
<dbReference type="InterPro" id="IPR055430">
    <property type="entry name" value="HAT_Syf1_CNRKL1_C"/>
</dbReference>
<evidence type="ECO:0000256" key="3">
    <source>
        <dbReference type="ARBA" id="ARBA00008644"/>
    </source>
</evidence>
<dbReference type="InterPro" id="IPR056350">
    <property type="entry name" value="HAT_Syf1_central"/>
</dbReference>
<evidence type="ECO:0000256" key="6">
    <source>
        <dbReference type="ARBA" id="ARBA00022701"/>
    </source>
</evidence>
<dbReference type="InterPro" id="IPR014797">
    <property type="entry name" value="CKK_CAMSAP"/>
</dbReference>
<dbReference type="GO" id="GO:0005681">
    <property type="term" value="C:spliceosomal complex"/>
    <property type="evidence" value="ECO:0007669"/>
    <property type="project" value="UniProtKB-KW"/>
</dbReference>
<dbReference type="GO" id="GO:0031175">
    <property type="term" value="P:neuron projection development"/>
    <property type="evidence" value="ECO:0007669"/>
    <property type="project" value="InterPro"/>
</dbReference>
<feature type="domain" description="Calponin-homology (CH)" evidence="16">
    <location>
        <begin position="1042"/>
        <end position="1156"/>
    </location>
</feature>
<dbReference type="Pfam" id="PF23220">
    <property type="entry name" value="HAT_Syf1_M"/>
    <property type="match status" value="1"/>
</dbReference>
<dbReference type="FunFam" id="1.25.40.10:FF:000411">
    <property type="entry name" value="pre-mRNA-splicing factor SYF1"/>
    <property type="match status" value="1"/>
</dbReference>
<evidence type="ECO:0000256" key="13">
    <source>
        <dbReference type="PROSITE-ProRule" id="PRU00339"/>
    </source>
</evidence>
<dbReference type="Pfam" id="PF23231">
    <property type="entry name" value="HAT_Syf1_CNRKL1_C"/>
    <property type="match status" value="2"/>
</dbReference>
<dbReference type="GO" id="GO:0008380">
    <property type="term" value="P:RNA splicing"/>
    <property type="evidence" value="ECO:0007669"/>
    <property type="project" value="UniProtKB-KW"/>
</dbReference>
<keyword evidence="4" id="KW-0963">Cytoplasm</keyword>
<dbReference type="GO" id="GO:0051011">
    <property type="term" value="F:microtubule minus-end binding"/>
    <property type="evidence" value="ECO:0007669"/>
    <property type="project" value="TreeGrafter"/>
</dbReference>
<evidence type="ECO:0000256" key="8">
    <source>
        <dbReference type="ARBA" id="ARBA00022737"/>
    </source>
</evidence>
<dbReference type="InterPro" id="IPR031372">
    <property type="entry name" value="CAMSAP_CC1"/>
</dbReference>
<dbReference type="FunFam" id="1.25.40.10:FF:000137">
    <property type="entry name" value="Pre-mRNA-splicing factor syf1"/>
    <property type="match status" value="1"/>
</dbReference>
<dbReference type="GO" id="GO:0006397">
    <property type="term" value="P:mRNA processing"/>
    <property type="evidence" value="ECO:0007669"/>
    <property type="project" value="UniProtKB-KW"/>
</dbReference>
<dbReference type="Gene3D" id="1.25.40.430">
    <property type="match status" value="1"/>
</dbReference>
<evidence type="ECO:0000256" key="15">
    <source>
        <dbReference type="SAM" id="MobiDB-lite"/>
    </source>
</evidence>
<evidence type="ECO:0000256" key="5">
    <source>
        <dbReference type="ARBA" id="ARBA00022664"/>
    </source>
</evidence>
<keyword evidence="7" id="KW-0747">Spliceosome</keyword>
<dbReference type="PROSITE" id="PS50005">
    <property type="entry name" value="TPR"/>
    <property type="match status" value="1"/>
</dbReference>
<sequence>EEDDLPYEEEIIRNPYSVKCWMRYIEHKQNGPKSVLNMIYERALKELPGSYKLWYNYLRERRKQVKGKCVTDPAYEEINNCHERALVFMHKMPRIWLDYCQFMVSQRKITRSRRTFDRALRALPITQHSRIWPLYLTFARNLPLPETAIRVYRRYLKLSPENAEEYIDYLRSVGRLDEAAVRLGAVVNDENFVSKEGKSNYQLWHELCDLISQNPDKVTSLNVGAIIRGGLTRFTDQLGKLWCSLADYYIRSGHFEKARDVYEEAIQTVVTVRDFTQVFDSYAQFEESMIAAKMETTSEMGNDEDGETLLGDDLLILPHAVAVKPQSCPDRALNPSTVDDIDLELRLARFEQLITRRPLLLNSVLLRQNPHNVHEWHKRVKLYEGNPRQIINTYTEAVQTVDPVKATGKPHSLWVAFARFYEDNDQLDDARTIFEKATKVHYKQVDDLAAVWCEYGEMELRYENYDQALRILRKATAIPSRKAEYFDASEPVQNRVYKSLKVWSMLADLEESLGTFQSTKAVYDRIIDLRIATPQIIINYAMFLEEHSYFEESFKAYERGIALFRWPNVYDIWNTYLTKFIDRYGGKKLERARDLFEQALDGCPAKFAKTIYLLYAKLEEEFGLARHAMAVYERATQAVEAEERHYMFNIYIKRAAEIYGVTHTRSIYQKAIEVLPDEHARDMCLRFADLESKLGEIDRARAIYSYCSQMCDPRVSVPLDLLCARQLLNGPLLSAPSPPQMTANFWQTWKEFEIRHGNEDTIREMLRIKRSVQATYNTQVNFMSSQMLKATSSATGTVSDLAPGQSGVDDMKMLEQKAQLLAAEAEQDKPKPKEKILFVRFRKHSLSHFLVYLRRSDASRSELAELAKQANPDEINIDDEEEDEDGDEEPDENVPVELRNPFYCDQYEQEHLKPPVTRLLLSPELYCRTYGVLLAKEPPRDTPSLLQALAKKGLAPRDQSTPVTEADLRHKPIKMSAHLALIDALMVVGAMETVSAARMDGASERLGGESDWESALLRWVRTLNQKLKEIVEDDHTQPSTEPQPVQASLRYRKEQMPSRLGPCFPVVSGVQDLSNGCAIAALVHFYCPGLLRLEDICMKDSMSLADSLYNLQLLREFCDSCLKSCCHLALEDMLYSPPELQVNVLSFLAELLYWFEVSKPEFVQPLRTPDPAETSGKTDRRNSGTGNSSPSIFRKPFLPISSPVTLVPGSLTQSTSMSHVEAVGRTWTRKPLSRPLSSAVSFSIPFGLDSDVDIVMGNPVITRSVSSDNLNPAGQAVTRAPFAPPEDLRHLLNKPGGPNGPHRASWATQSPAVPLLAEENGLDEAEAGELPTIEEALQIIHNEGKMEPRLRPDGAPDGFYLHSRDDAASHGLNGSPALLGGSAPSHSGMQYRPHGEPAKVGRTRHTSEGSRDDDSVLRDGSVDSDASEDLPKTHSVPATPAGGARVARPHGAETPDSGVKMTSFAERRKKQPAEAPKPSESQAPQLTTWAAKKTEESPSKSPALSSEMSDLGARLEEKRRAIEAQKKRIEAIFAKHRQRLGKNAFLQLQKGQQEGDSEEGGTGEPSVSTTVEEPSRMEPDARPARAGNEEEQRWRPSVESEGNIKASSLQDHKDKPEAGMAGERSAVPLGNYNNAVSKLNAALSSLQSDMQRLSEQQSQLMKKQLPPNDQTWVTHPSLKTSTPGPALRPSRESTRDTPATPASSSPSPCRRISAQATPPKSPAAHRRAQSAPPKSPKHQPHSRPADLKVPALTRVITAPQSVDNIPHRRKVSPWQYRDQTSSSFSIGSASSQPLRPDDSNSETGSSEDHTVFSLDLDGGLAPGAARKELHGGGGSSGAPSECSFESDVPASAFGTKRGSLIEISLSSLRGPDGEDTADAISDSMSDVTEPETKGGVGFFFKQDEVRPEDEMAQRRAALLEKQQKRAEELKRRKQEQEREREASRRGSVDELQAGERAERPQTPCTPPLVEGTPQRRGDFTRQEYERRQQLKIMEDLDKVLRQKPTTVRGVKKQRPKTVFHDDSALSRSPAKGLMGSRLNRVYSHSTNNLASMANDSGTLTVRKSPSRSHSPSRLMSPGRLATQNGEKDWENASTISSPASIPEYTGPKLYKEPSFKSNKFIIHNAISRCCLAGKVNEPQKNKIIDEMEKSSANHFLILFRDSSCQFRAVYTMNPETEELQRLTGIGPRVIIPSMVESIYKYSSDRKQFSVIPSKTMSMSVDAFTIPGHLWQSKRPGTPKKLGTPK</sequence>